<protein>
    <submittedName>
        <fullName evidence="8">Pre-rRna-processing protein</fullName>
    </submittedName>
</protein>
<evidence type="ECO:0000313" key="9">
    <source>
        <dbReference type="Proteomes" id="UP000823046"/>
    </source>
</evidence>
<dbReference type="Proteomes" id="UP000823046">
    <property type="component" value="Unassembled WGS sequence"/>
</dbReference>
<dbReference type="InterPro" id="IPR035979">
    <property type="entry name" value="RBD_domain_sf"/>
</dbReference>
<comment type="similarity">
    <text evidence="2">Belongs to the ESF2/ABP1 family.</text>
</comment>
<evidence type="ECO:0000256" key="2">
    <source>
        <dbReference type="ARBA" id="ARBA00005819"/>
    </source>
</evidence>
<keyword evidence="9" id="KW-1185">Reference proteome</keyword>
<evidence type="ECO:0000259" key="7">
    <source>
        <dbReference type="PROSITE" id="PS50102"/>
    </source>
</evidence>
<dbReference type="PROSITE" id="PS50102">
    <property type="entry name" value="RRM"/>
    <property type="match status" value="1"/>
</dbReference>
<dbReference type="InterPro" id="IPR000504">
    <property type="entry name" value="RRM_dom"/>
</dbReference>
<sequence length="297" mass="34269">MAADLKPFVEKHDTRGVIYITSIPPYMSISKLRHYMEQFGDIGRIYLTPEDPVTYRNRRRAKGCKKTKYVDGWIEFSDRKLAKNVAEALNGQSIGGKKRHNFWRDDIWNIRYLPKFKWHNLTEHSVYKNTVRQERLRTQLSQVQRENQFYAEQMNKHKRRKQKLTNGSSSVDNTNGNHISNEGTQSADAKNFMTCINKNSPLYYRRTLVAGKNNQTISAQQAAINSPHKIGAIPSNQTQRSFHDFTISMGSSSPTTSEKNARSRHFLPNRSNVGDRRESLFDKTTEASDILLNALVI</sequence>
<dbReference type="InterPro" id="IPR034353">
    <property type="entry name" value="ABT1/ESF2_RRM"/>
</dbReference>
<evidence type="ECO:0000313" key="8">
    <source>
        <dbReference type="EMBL" id="KAF8822438.1"/>
    </source>
</evidence>
<organism evidence="8 9">
    <name type="scientific">Cardiosporidium cionae</name>
    <dbReference type="NCBI Taxonomy" id="476202"/>
    <lineage>
        <taxon>Eukaryota</taxon>
        <taxon>Sar</taxon>
        <taxon>Alveolata</taxon>
        <taxon>Apicomplexa</taxon>
        <taxon>Aconoidasida</taxon>
        <taxon>Nephromycida</taxon>
        <taxon>Cardiosporidium</taxon>
    </lineage>
</organism>
<dbReference type="SUPFAM" id="SSF54928">
    <property type="entry name" value="RNA-binding domain, RBD"/>
    <property type="match status" value="1"/>
</dbReference>
<accession>A0ABQ7JEP0</accession>
<comment type="caution">
    <text evidence="8">The sequence shown here is derived from an EMBL/GenBank/DDBJ whole genome shotgun (WGS) entry which is preliminary data.</text>
</comment>
<evidence type="ECO:0000256" key="6">
    <source>
        <dbReference type="SAM" id="MobiDB-lite"/>
    </source>
</evidence>
<dbReference type="EMBL" id="JADAQX010000054">
    <property type="protein sequence ID" value="KAF8822438.1"/>
    <property type="molecule type" value="Genomic_DNA"/>
</dbReference>
<feature type="region of interest" description="Disordered" evidence="6">
    <location>
        <begin position="156"/>
        <end position="184"/>
    </location>
</feature>
<name>A0ABQ7JEP0_9APIC</name>
<evidence type="ECO:0000256" key="1">
    <source>
        <dbReference type="ARBA" id="ARBA00004604"/>
    </source>
</evidence>
<proteinExistence type="inferred from homology"/>
<evidence type="ECO:0000256" key="3">
    <source>
        <dbReference type="ARBA" id="ARBA00022884"/>
    </source>
</evidence>
<gene>
    <name evidence="8" type="ORF">IE077_000599</name>
</gene>
<dbReference type="InterPro" id="IPR039119">
    <property type="entry name" value="ABT1/Esf2"/>
</dbReference>
<dbReference type="CDD" id="cd12263">
    <property type="entry name" value="RRM_ABT1_like"/>
    <property type="match status" value="1"/>
</dbReference>
<feature type="domain" description="RRM" evidence="7">
    <location>
        <begin position="16"/>
        <end position="98"/>
    </location>
</feature>
<reference evidence="8 9" key="1">
    <citation type="journal article" date="2020" name="bioRxiv">
        <title>Metabolic contributions of an alphaproteobacterial endosymbiont in the apicomplexan Cardiosporidium cionae.</title>
        <authorList>
            <person name="Hunter E.S."/>
            <person name="Paight C.J."/>
            <person name="Lane C.E."/>
        </authorList>
    </citation>
    <scope>NUCLEOTIDE SEQUENCE [LARGE SCALE GENOMIC DNA]</scope>
    <source>
        <strain evidence="8">ESH_2018</strain>
    </source>
</reference>
<feature type="region of interest" description="Disordered" evidence="6">
    <location>
        <begin position="250"/>
        <end position="271"/>
    </location>
</feature>
<keyword evidence="3 5" id="KW-0694">RNA-binding</keyword>
<comment type="subcellular location">
    <subcellularLocation>
        <location evidence="1">Nucleus</location>
        <location evidence="1">Nucleolus</location>
    </subcellularLocation>
</comment>
<feature type="compositionally biased region" description="Polar residues" evidence="6">
    <location>
        <begin position="164"/>
        <end position="184"/>
    </location>
</feature>
<dbReference type="InterPro" id="IPR012677">
    <property type="entry name" value="Nucleotide-bd_a/b_plait_sf"/>
</dbReference>
<evidence type="ECO:0000256" key="4">
    <source>
        <dbReference type="ARBA" id="ARBA00023242"/>
    </source>
</evidence>
<dbReference type="PANTHER" id="PTHR12311:SF7">
    <property type="entry name" value="ACTIVATOR OF BASAL TRANSCRIPTION 1"/>
    <property type="match status" value="1"/>
</dbReference>
<dbReference type="Gene3D" id="3.30.70.330">
    <property type="match status" value="1"/>
</dbReference>
<dbReference type="PANTHER" id="PTHR12311">
    <property type="entry name" value="ACTIVATOR OF BASAL TRANSCRIPTION 1"/>
    <property type="match status" value="1"/>
</dbReference>
<keyword evidence="4" id="KW-0539">Nucleus</keyword>
<evidence type="ECO:0000256" key="5">
    <source>
        <dbReference type="PROSITE-ProRule" id="PRU00176"/>
    </source>
</evidence>